<name>A0ABN1GY56_9ACTN</name>
<evidence type="ECO:0008006" key="5">
    <source>
        <dbReference type="Google" id="ProtNLM"/>
    </source>
</evidence>
<protein>
    <recommendedName>
        <fullName evidence="5">F5/8 type C domain-containing protein</fullName>
    </recommendedName>
</protein>
<evidence type="ECO:0000313" key="3">
    <source>
        <dbReference type="EMBL" id="GAA0622644.1"/>
    </source>
</evidence>
<feature type="signal peptide" evidence="2">
    <location>
        <begin position="1"/>
        <end position="20"/>
    </location>
</feature>
<keyword evidence="4" id="KW-1185">Reference proteome</keyword>
<comment type="caution">
    <text evidence="3">The sequence shown here is derived from an EMBL/GenBank/DDBJ whole genome shotgun (WGS) entry which is preliminary data.</text>
</comment>
<dbReference type="EMBL" id="BAAAHE010000021">
    <property type="protein sequence ID" value="GAA0622644.1"/>
    <property type="molecule type" value="Genomic_DNA"/>
</dbReference>
<feature type="region of interest" description="Disordered" evidence="1">
    <location>
        <begin position="171"/>
        <end position="198"/>
    </location>
</feature>
<evidence type="ECO:0000313" key="4">
    <source>
        <dbReference type="Proteomes" id="UP001500957"/>
    </source>
</evidence>
<sequence>MRRFLAPLLLAGLLAGCVDSGPGAEDRTPVDPAAVPATAAAVDGPALRGTVRDTAGGTVSGARVTVTLLRSKSERASIGIGAAFSLGLSCFADKRGCRAPTAEGLSARDGTFAVGMPKNNGDPPVAVALSVVAPVGDSGENRVGTTVTLPARTAEGGTFDVPVASEPLKLTRNRQGSRPGPELRVEMPSTSKAKASGPISVTVTQLPAEGDVSAATADFTETPVSLPFDLRLAEDSRLLVAAHREGKLGNRPVTLSATSVLAGTEVPASRGAACRVTDSRGKPLAQETCGLTDGRLGSPWDPVDDPRCADGPCPGTAQHDHRDIYVTLDRAIPATLLVVRGCGFTCTVEVSADGRTWRELPAPGGAGTDGFYVQKLSGAAVKVVHVRTATGGFFTKLREVSVFR</sequence>
<keyword evidence="2" id="KW-0732">Signal</keyword>
<dbReference type="Proteomes" id="UP001500957">
    <property type="component" value="Unassembled WGS sequence"/>
</dbReference>
<feature type="chain" id="PRO_5046020597" description="F5/8 type C domain-containing protein" evidence="2">
    <location>
        <begin position="21"/>
        <end position="404"/>
    </location>
</feature>
<dbReference type="PROSITE" id="PS51257">
    <property type="entry name" value="PROKAR_LIPOPROTEIN"/>
    <property type="match status" value="1"/>
</dbReference>
<evidence type="ECO:0000256" key="1">
    <source>
        <dbReference type="SAM" id="MobiDB-lite"/>
    </source>
</evidence>
<organism evidence="3 4">
    <name type="scientific">Sporichthya brevicatena</name>
    <dbReference type="NCBI Taxonomy" id="171442"/>
    <lineage>
        <taxon>Bacteria</taxon>
        <taxon>Bacillati</taxon>
        <taxon>Actinomycetota</taxon>
        <taxon>Actinomycetes</taxon>
        <taxon>Sporichthyales</taxon>
        <taxon>Sporichthyaceae</taxon>
        <taxon>Sporichthya</taxon>
    </lineage>
</organism>
<evidence type="ECO:0000256" key="2">
    <source>
        <dbReference type="SAM" id="SignalP"/>
    </source>
</evidence>
<reference evidence="3 4" key="1">
    <citation type="journal article" date="2019" name="Int. J. Syst. Evol. Microbiol.">
        <title>The Global Catalogue of Microorganisms (GCM) 10K type strain sequencing project: providing services to taxonomists for standard genome sequencing and annotation.</title>
        <authorList>
            <consortium name="The Broad Institute Genomics Platform"/>
            <consortium name="The Broad Institute Genome Sequencing Center for Infectious Disease"/>
            <person name="Wu L."/>
            <person name="Ma J."/>
        </authorList>
    </citation>
    <scope>NUCLEOTIDE SEQUENCE [LARGE SCALE GENOMIC DNA]</scope>
    <source>
        <strain evidence="3 4">JCM 10671</strain>
    </source>
</reference>
<proteinExistence type="predicted"/>
<gene>
    <name evidence="3" type="ORF">GCM10009547_26980</name>
</gene>
<accession>A0ABN1GY56</accession>
<dbReference type="RefSeq" id="WP_344605548.1">
    <property type="nucleotide sequence ID" value="NZ_BAAAHE010000021.1"/>
</dbReference>
<feature type="compositionally biased region" description="Polar residues" evidence="1">
    <location>
        <begin position="188"/>
        <end position="198"/>
    </location>
</feature>